<evidence type="ECO:0000259" key="2">
    <source>
        <dbReference type="Pfam" id="PF13208"/>
    </source>
</evidence>
<name>A0A2U8VNP5_9HYPH</name>
<dbReference type="Pfam" id="PF05099">
    <property type="entry name" value="TerB"/>
    <property type="match status" value="1"/>
</dbReference>
<sequence length="853" mass="91920">MARRKAKGGTGAWIVLAGLTIPALGVGAHAVGDAWPYVLMGLGGVGCVWGLARRKAEAASAAVLPLQSPLAPIDLETMRRSASFVSKPSQPATVEREPDFGVLKSAMPGAAASAAPTVPLAQEPEFHITAIVEQASVAPPRTERRKPGPSYGTARWIPTGEPVTIHDLTISSGLIYVGAKLGDDPWRSENCLIDPSLPVARAGKGSTDGMPYWARYDAVTPAIRRAYLDWLAADRTAADVQIGLVFLFFYGLEYRLFKEAVLSDGPLIVAEVERLRARHGENSSFQGYANRFLEAARLVLPGVSETRPDIVLDQPIRNFELPLDVRVWLGRKLAAGETLDADDALLWLATLPDRGFRTPVTRCPEIFRSLWRLRFAERYPAGLKVNPPKSRLKATYRAASGTFEVPLRSAHPDLPDIGSLTGPVRKLRDLVEACTAELDGYSRFIGRRPDARSGIEAALLLPDDLAVAGTAWELVRARVDTLMADREIASVRLSELFTIAGLSLLSVGRVPQAPMLQLAQVLDRIDVAFEPDRRFGGPLPDASSIVCLFRGAKGAPVDSERPEYRTYRDLIDIACLAAAADGAVEPAETETVLATLRASTALLPMEQARLAAYALSIAQDPPKWQAVLKRAAARSEAERQGFADAALAAVMADGHATPAEVKFLERLHKALDLPTDAIYAGIHRGGGPTADTDNGATARPRAFPNVSQAPSGAVTIDIARLERIRRETQAVSSLLSDIFIDDTSSVVPALAPTDASTPVVPDPEDHLSAPGTFQGLDPAHAELLANLLVLAEPIGREVFEREARLRRLLPDGAMETINEWSFDRFGDALLEGEEDLCVAAHLRDQLIELEAAA</sequence>
<proteinExistence type="predicted"/>
<dbReference type="InterPro" id="IPR007791">
    <property type="entry name" value="DjlA_N"/>
</dbReference>
<dbReference type="OrthoDB" id="227636at2"/>
<dbReference type="CDD" id="cd07176">
    <property type="entry name" value="terB"/>
    <property type="match status" value="1"/>
</dbReference>
<dbReference type="KEGG" id="meti:DK427_04460"/>
<dbReference type="EMBL" id="CP029551">
    <property type="protein sequence ID" value="AWN35088.1"/>
    <property type="molecule type" value="Genomic_DNA"/>
</dbReference>
<accession>A0A2U8VNP5</accession>
<dbReference type="InterPro" id="IPR028932">
    <property type="entry name" value="TerB-C"/>
</dbReference>
<evidence type="ECO:0000259" key="3">
    <source>
        <dbReference type="Pfam" id="PF15615"/>
    </source>
</evidence>
<feature type="domain" description="Co-chaperone DjlA N-terminal" evidence="1">
    <location>
        <begin position="575"/>
        <end position="676"/>
    </location>
</feature>
<evidence type="ECO:0000313" key="4">
    <source>
        <dbReference type="EMBL" id="AWN35088.1"/>
    </source>
</evidence>
<protein>
    <recommendedName>
        <fullName evidence="6">Tellurite resistance protein TerB</fullName>
    </recommendedName>
</protein>
<dbReference type="InterPro" id="IPR029024">
    <property type="entry name" value="TerB-like"/>
</dbReference>
<feature type="domain" description="TerB N-terminal" evidence="2">
    <location>
        <begin position="158"/>
        <end position="359"/>
    </location>
</feature>
<dbReference type="RefSeq" id="WP_109950219.1">
    <property type="nucleotide sequence ID" value="NZ_CP029551.1"/>
</dbReference>
<dbReference type="Pfam" id="PF15615">
    <property type="entry name" value="TerB_C"/>
    <property type="match status" value="1"/>
</dbReference>
<evidence type="ECO:0008006" key="6">
    <source>
        <dbReference type="Google" id="ProtNLM"/>
    </source>
</evidence>
<evidence type="ECO:0000259" key="1">
    <source>
        <dbReference type="Pfam" id="PF05099"/>
    </source>
</evidence>
<dbReference type="Proteomes" id="UP000246058">
    <property type="component" value="Chromosome"/>
</dbReference>
<organism evidence="4 5">
    <name type="scientific">Methylobacterium radiodurans</name>
    <dbReference type="NCBI Taxonomy" id="2202828"/>
    <lineage>
        <taxon>Bacteria</taxon>
        <taxon>Pseudomonadati</taxon>
        <taxon>Pseudomonadota</taxon>
        <taxon>Alphaproteobacteria</taxon>
        <taxon>Hyphomicrobiales</taxon>
        <taxon>Methylobacteriaceae</taxon>
        <taxon>Methylobacterium</taxon>
    </lineage>
</organism>
<dbReference type="SUPFAM" id="SSF158682">
    <property type="entry name" value="TerB-like"/>
    <property type="match status" value="1"/>
</dbReference>
<feature type="domain" description="TerB-C" evidence="3">
    <location>
        <begin position="706"/>
        <end position="846"/>
    </location>
</feature>
<gene>
    <name evidence="4" type="ORF">DK427_04460</name>
</gene>
<dbReference type="InterPro" id="IPR025266">
    <property type="entry name" value="TerB_N"/>
</dbReference>
<dbReference type="Gene3D" id="1.10.3680.10">
    <property type="entry name" value="TerB-like"/>
    <property type="match status" value="1"/>
</dbReference>
<reference evidence="4 5" key="1">
    <citation type="submission" date="2018-05" db="EMBL/GenBank/DDBJ databases">
        <title>Complete Genome Sequence of Methylobacterium sp. 17Sr1-43.</title>
        <authorList>
            <person name="Srinivasan S."/>
        </authorList>
    </citation>
    <scope>NUCLEOTIDE SEQUENCE [LARGE SCALE GENOMIC DNA]</scope>
    <source>
        <strain evidence="4 5">17Sr1-43</strain>
    </source>
</reference>
<dbReference type="Pfam" id="PF13208">
    <property type="entry name" value="TerB_N"/>
    <property type="match status" value="1"/>
</dbReference>
<evidence type="ECO:0000313" key="5">
    <source>
        <dbReference type="Proteomes" id="UP000246058"/>
    </source>
</evidence>
<keyword evidence="5" id="KW-1185">Reference proteome</keyword>
<dbReference type="AlphaFoldDB" id="A0A2U8VNP5"/>